<proteinExistence type="predicted"/>
<sequence>MSLPTLSQRRSRPHERRANMAHVKARGSVASRACSPSGVGRHPIPRRPSARGP</sequence>
<organism evidence="2">
    <name type="scientific">uncultured marine virus</name>
    <dbReference type="NCBI Taxonomy" id="186617"/>
    <lineage>
        <taxon>Viruses</taxon>
        <taxon>environmental samples</taxon>
    </lineage>
</organism>
<evidence type="ECO:0000313" key="2">
    <source>
        <dbReference type="EMBL" id="AKH48223.1"/>
    </source>
</evidence>
<reference evidence="2" key="1">
    <citation type="journal article" date="2015" name="Front. Microbiol.">
        <title>Combining genomic sequencing methods to explore viral diversity and reveal potential virus-host interactions.</title>
        <authorList>
            <person name="Chow C.E."/>
            <person name="Winget D.M."/>
            <person name="White R.A.III."/>
            <person name="Hallam S.J."/>
            <person name="Suttle C.A."/>
        </authorList>
    </citation>
    <scope>NUCLEOTIDE SEQUENCE</scope>
    <source>
        <strain evidence="2">Oxic1_6</strain>
    </source>
</reference>
<name>A0A0F7L9E7_9VIRU</name>
<reference evidence="2" key="2">
    <citation type="submission" date="2015-03" db="EMBL/GenBank/DDBJ databases">
        <authorList>
            <person name="Chow C.-E.T."/>
            <person name="Winget D.M."/>
            <person name="White R.A.III."/>
            <person name="Hallam S.J."/>
            <person name="Suttle C.A."/>
        </authorList>
    </citation>
    <scope>NUCLEOTIDE SEQUENCE</scope>
    <source>
        <strain evidence="2">Oxic1_6</strain>
    </source>
</reference>
<accession>A0A0F7L9E7</accession>
<evidence type="ECO:0000256" key="1">
    <source>
        <dbReference type="SAM" id="MobiDB-lite"/>
    </source>
</evidence>
<feature type="compositionally biased region" description="Basic residues" evidence="1">
    <location>
        <begin position="43"/>
        <end position="53"/>
    </location>
</feature>
<feature type="region of interest" description="Disordered" evidence="1">
    <location>
        <begin position="1"/>
        <end position="53"/>
    </location>
</feature>
<dbReference type="EMBL" id="KR029601">
    <property type="protein sequence ID" value="AKH48223.1"/>
    <property type="molecule type" value="Genomic_DNA"/>
</dbReference>
<protein>
    <submittedName>
        <fullName evidence="2">Uncharacterized protein</fullName>
    </submittedName>
</protein>